<dbReference type="GO" id="GO:0003676">
    <property type="term" value="F:nucleic acid binding"/>
    <property type="evidence" value="ECO:0007669"/>
    <property type="project" value="InterPro"/>
</dbReference>
<dbReference type="AlphaFoldDB" id="A0A3E0A3S2"/>
<dbReference type="EMBL" id="QUMQ01000001">
    <property type="protein sequence ID" value="REG00951.1"/>
    <property type="molecule type" value="Genomic_DNA"/>
</dbReference>
<dbReference type="InterPro" id="IPR013520">
    <property type="entry name" value="Ribonucl_H"/>
</dbReference>
<dbReference type="Proteomes" id="UP000256913">
    <property type="component" value="Unassembled WGS sequence"/>
</dbReference>
<dbReference type="Pfam" id="PF00929">
    <property type="entry name" value="RNase_T"/>
    <property type="match status" value="1"/>
</dbReference>
<dbReference type="CDD" id="cd06127">
    <property type="entry name" value="DEDDh"/>
    <property type="match status" value="1"/>
</dbReference>
<feature type="domain" description="Exonuclease" evidence="1">
    <location>
        <begin position="13"/>
        <end position="185"/>
    </location>
</feature>
<gene>
    <name evidence="2" type="ORF">DFJ67_7022</name>
</gene>
<reference evidence="2 3" key="1">
    <citation type="submission" date="2018-08" db="EMBL/GenBank/DDBJ databases">
        <title>Sequencing the genomes of 1000 actinobacteria strains.</title>
        <authorList>
            <person name="Klenk H.-P."/>
        </authorList>
    </citation>
    <scope>NUCLEOTIDE SEQUENCE [LARGE SCALE GENOMIC DNA]</scope>
    <source>
        <strain evidence="2 3">DSM 44099</strain>
    </source>
</reference>
<keyword evidence="3" id="KW-1185">Reference proteome</keyword>
<evidence type="ECO:0000313" key="3">
    <source>
        <dbReference type="Proteomes" id="UP000256913"/>
    </source>
</evidence>
<dbReference type="SUPFAM" id="SSF53098">
    <property type="entry name" value="Ribonuclease H-like"/>
    <property type="match status" value="1"/>
</dbReference>
<comment type="caution">
    <text evidence="2">The sequence shown here is derived from an EMBL/GenBank/DDBJ whole genome shotgun (WGS) entry which is preliminary data.</text>
</comment>
<protein>
    <submittedName>
        <fullName evidence="2">DNA polymerase-3 subunit epsilon/exodeoxyribonuclease X</fullName>
    </submittedName>
</protein>
<dbReference type="Gene3D" id="3.30.420.10">
    <property type="entry name" value="Ribonuclease H-like superfamily/Ribonuclease H"/>
    <property type="match status" value="1"/>
</dbReference>
<dbReference type="PANTHER" id="PTHR30231">
    <property type="entry name" value="DNA POLYMERASE III SUBUNIT EPSILON"/>
    <property type="match status" value="1"/>
</dbReference>
<dbReference type="GO" id="GO:0008408">
    <property type="term" value="F:3'-5' exonuclease activity"/>
    <property type="evidence" value="ECO:0007669"/>
    <property type="project" value="TreeGrafter"/>
</dbReference>
<dbReference type="PANTHER" id="PTHR30231:SF41">
    <property type="entry name" value="DNA POLYMERASE III SUBUNIT EPSILON"/>
    <property type="match status" value="1"/>
</dbReference>
<evidence type="ECO:0000259" key="1">
    <source>
        <dbReference type="SMART" id="SM00479"/>
    </source>
</evidence>
<organism evidence="2 3">
    <name type="scientific">Asanoa ferruginea</name>
    <dbReference type="NCBI Taxonomy" id="53367"/>
    <lineage>
        <taxon>Bacteria</taxon>
        <taxon>Bacillati</taxon>
        <taxon>Actinomycetota</taxon>
        <taxon>Actinomycetes</taxon>
        <taxon>Micromonosporales</taxon>
        <taxon>Micromonosporaceae</taxon>
        <taxon>Asanoa</taxon>
    </lineage>
</organism>
<proteinExistence type="predicted"/>
<dbReference type="InterPro" id="IPR012337">
    <property type="entry name" value="RNaseH-like_sf"/>
</dbReference>
<sequence length="212" mass="23187">MTQMAPAPWHNAPIVAFDLEGSGAQDRDREAILELAAVPLVDGQPAPDQAFSTLVNPGRPIPRRPWISPGLTDDRLADAPTMSDLGPTLVERINGRWLLGHNVNVDWRLLRHHLPHLEPAGLIDTLPLARQAIRDGRRSLTDLISHFGLSELVNAAAPGSKPHRALWDAVAVGYLLRSLTAELWPDQIPTLDTVRSPVPARAARVDEQPGLF</sequence>
<evidence type="ECO:0000313" key="2">
    <source>
        <dbReference type="EMBL" id="REG00951.1"/>
    </source>
</evidence>
<name>A0A3E0A3S2_9ACTN</name>
<dbReference type="GO" id="GO:0005829">
    <property type="term" value="C:cytosol"/>
    <property type="evidence" value="ECO:0007669"/>
    <property type="project" value="TreeGrafter"/>
</dbReference>
<accession>A0A3E0A3S2</accession>
<dbReference type="GO" id="GO:0045004">
    <property type="term" value="P:DNA replication proofreading"/>
    <property type="evidence" value="ECO:0007669"/>
    <property type="project" value="TreeGrafter"/>
</dbReference>
<dbReference type="SMART" id="SM00479">
    <property type="entry name" value="EXOIII"/>
    <property type="match status" value="1"/>
</dbReference>
<dbReference type="InterPro" id="IPR036397">
    <property type="entry name" value="RNaseH_sf"/>
</dbReference>